<proteinExistence type="predicted"/>
<accession>A0A420G0J3</accession>
<feature type="domain" description="Schlafen AlbA-2" evidence="1">
    <location>
        <begin position="4"/>
        <end position="98"/>
    </location>
</feature>
<dbReference type="Proteomes" id="UP000286402">
    <property type="component" value="Unassembled WGS sequence"/>
</dbReference>
<dbReference type="Gene3D" id="3.30.950.30">
    <property type="entry name" value="Schlafen, AAA domain"/>
    <property type="match status" value="1"/>
</dbReference>
<evidence type="ECO:0000313" key="2">
    <source>
        <dbReference type="EMBL" id="RKF38683.1"/>
    </source>
</evidence>
<reference evidence="2 3" key="1">
    <citation type="submission" date="2016-07" db="EMBL/GenBank/DDBJ databases">
        <title>Genome analysis of Sphingobacterium siyangense T12B17.</title>
        <authorList>
            <person name="Xu D."/>
            <person name="Su Y."/>
            <person name="Zheng S."/>
        </authorList>
    </citation>
    <scope>NUCLEOTIDE SEQUENCE [LARGE SCALE GENOMIC DNA]</scope>
    <source>
        <strain evidence="2 3">T12B17</strain>
    </source>
</reference>
<dbReference type="InterPro" id="IPR038475">
    <property type="entry name" value="RecG_C_sf"/>
</dbReference>
<evidence type="ECO:0000259" key="1">
    <source>
        <dbReference type="Pfam" id="PF04326"/>
    </source>
</evidence>
<dbReference type="InterPro" id="IPR038461">
    <property type="entry name" value="Schlafen_AlbA_2_dom_sf"/>
</dbReference>
<comment type="caution">
    <text evidence="2">The sequence shown here is derived from an EMBL/GenBank/DDBJ whole genome shotgun (WGS) entry which is preliminary data.</text>
</comment>
<dbReference type="AlphaFoldDB" id="A0A420G0J3"/>
<gene>
    <name evidence="2" type="ORF">BCY89_26840</name>
</gene>
<name>A0A420G0J3_9SPHI</name>
<evidence type="ECO:0000313" key="3">
    <source>
        <dbReference type="Proteomes" id="UP000286402"/>
    </source>
</evidence>
<protein>
    <recommendedName>
        <fullName evidence="1">Schlafen AlbA-2 domain-containing protein</fullName>
    </recommendedName>
</protein>
<dbReference type="Pfam" id="PF13749">
    <property type="entry name" value="HATPase_c_4"/>
    <property type="match status" value="1"/>
</dbReference>
<dbReference type="PANTHER" id="PTHR30595:SF6">
    <property type="entry name" value="SCHLAFEN ALBA-2 DOMAIN-CONTAINING PROTEIN"/>
    <property type="match status" value="1"/>
</dbReference>
<dbReference type="PANTHER" id="PTHR30595">
    <property type="entry name" value="GLPR-RELATED TRANSCRIPTIONAL REPRESSOR"/>
    <property type="match status" value="1"/>
</dbReference>
<dbReference type="RefSeq" id="WP_183043902.1">
    <property type="nucleotide sequence ID" value="NZ_MCAQ01000007.1"/>
</dbReference>
<sequence length="448" mass="50240">MDTIAKNVCGLINEEGGDLLLGISGDGEIVGINEAKAKVDELSNYLNQHVQPNAPISVSSVRYKKHDLIWISVWEGAQKPYSFQGKIYARGQEDTNKANKEDVSGFILQRKASEFHWERQSLLGLEEDDLSIRQVEDSILLFERKNPHLRFSNDTIGFLQYMGLYQNGHFTNAAAILYADNPVRYLPQAKIRLTVYAHEKSSNSFLYDRLYESNLFQNIQDVFSYIDVLFGRSSHISGLKRTDRQKYPIVAVREGIMNALVHRDYTKVSSTVHISIYSNRMVISNTGTLPEGLRIPDLKREHTSILRNPDIARMCFVHDLIEMLGSGTQRMVKDCKAYGLADPIWKEDGDHLVLEFPGLGIGEGVGDGVNEGVSDVVVPSASEGVNDILKRLVTLIHATPGMNAKQLAVAIGKGHSTVERYLKLLRENMLIEFRGAPKDGGYFLLQNK</sequence>
<dbReference type="Pfam" id="PF04326">
    <property type="entry name" value="SLFN_AlbA_2"/>
    <property type="match status" value="1"/>
</dbReference>
<dbReference type="Gene3D" id="1.10.10.10">
    <property type="entry name" value="Winged helix-like DNA-binding domain superfamily/Winged helix DNA-binding domain"/>
    <property type="match status" value="1"/>
</dbReference>
<dbReference type="Gene3D" id="3.30.565.60">
    <property type="match status" value="1"/>
</dbReference>
<dbReference type="InterPro" id="IPR007421">
    <property type="entry name" value="Schlafen_AlbA_2_dom"/>
</dbReference>
<dbReference type="InterPro" id="IPR036388">
    <property type="entry name" value="WH-like_DNA-bd_sf"/>
</dbReference>
<dbReference type="EMBL" id="MCAQ01000007">
    <property type="protein sequence ID" value="RKF38683.1"/>
    <property type="molecule type" value="Genomic_DNA"/>
</dbReference>
<organism evidence="2 3">
    <name type="scientific">Sphingobacterium siyangense</name>
    <dbReference type="NCBI Taxonomy" id="459529"/>
    <lineage>
        <taxon>Bacteria</taxon>
        <taxon>Pseudomonadati</taxon>
        <taxon>Bacteroidota</taxon>
        <taxon>Sphingobacteriia</taxon>
        <taxon>Sphingobacteriales</taxon>
        <taxon>Sphingobacteriaceae</taxon>
        <taxon>Sphingobacterium</taxon>
    </lineage>
</organism>
<keyword evidence="3" id="KW-1185">Reference proteome</keyword>